<evidence type="ECO:0000256" key="3">
    <source>
        <dbReference type="ARBA" id="ARBA00022553"/>
    </source>
</evidence>
<evidence type="ECO:0000256" key="4">
    <source>
        <dbReference type="ARBA" id="ARBA00022729"/>
    </source>
</evidence>
<evidence type="ECO:0000313" key="11">
    <source>
        <dbReference type="RefSeq" id="XP_031762645.1"/>
    </source>
</evidence>
<dbReference type="PANTHER" id="PTHR21362">
    <property type="entry name" value="ACROSIN-BINDING PROTEIN"/>
    <property type="match status" value="1"/>
</dbReference>
<protein>
    <recommendedName>
        <fullName evidence="2">Acrosin-binding protein</fullName>
    </recommendedName>
    <alternativeName>
        <fullName evidence="6">Acrosin-binding protein, 60 kDa form</fullName>
    </alternativeName>
    <alternativeName>
        <fullName evidence="7">Proacrosin-binding protein sp32</fullName>
    </alternativeName>
</protein>
<feature type="compositionally biased region" description="Polar residues" evidence="9">
    <location>
        <begin position="1"/>
        <end position="14"/>
    </location>
</feature>
<evidence type="ECO:0000256" key="2">
    <source>
        <dbReference type="ARBA" id="ARBA00018940"/>
    </source>
</evidence>
<evidence type="ECO:0000313" key="12">
    <source>
        <dbReference type="Xenbase" id="XB-GENE-29072481"/>
    </source>
</evidence>
<feature type="compositionally biased region" description="Basic and acidic residues" evidence="9">
    <location>
        <begin position="55"/>
        <end position="72"/>
    </location>
</feature>
<comment type="function">
    <text evidence="8">Acrosomal protein that maintains proacrosin (pro-ACR) as an enzymatically inactive zymogen in the acrosome. Involved also in the acrosome formation.</text>
</comment>
<dbReference type="AlphaFoldDB" id="A0A8J1K095"/>
<keyword evidence="4" id="KW-0732">Signal</keyword>
<name>A0A8J1K095_XENTR</name>
<feature type="compositionally biased region" description="Polar residues" evidence="9">
    <location>
        <begin position="184"/>
        <end position="197"/>
    </location>
</feature>
<feature type="compositionally biased region" description="Polar residues" evidence="9">
    <location>
        <begin position="30"/>
        <end position="43"/>
    </location>
</feature>
<accession>A0A8J1K095</accession>
<evidence type="ECO:0000313" key="10">
    <source>
        <dbReference type="Proteomes" id="UP000008143"/>
    </source>
</evidence>
<dbReference type="InterPro" id="IPR009865">
    <property type="entry name" value="Proacrosin-bd"/>
</dbReference>
<keyword evidence="3" id="KW-0597">Phosphoprotein</keyword>
<comment type="subcellular location">
    <subcellularLocation>
        <location evidence="1">Cytoplasmic vesicle</location>
        <location evidence="1">Secretory vesicle</location>
        <location evidence="1">Acrosome</location>
    </subcellularLocation>
</comment>
<dbReference type="OrthoDB" id="9009946at2759"/>
<evidence type="ECO:0000256" key="6">
    <source>
        <dbReference type="ARBA" id="ARBA00032734"/>
    </source>
</evidence>
<dbReference type="RefSeq" id="XP_031762645.1">
    <property type="nucleotide sequence ID" value="XM_031906785.1"/>
</dbReference>
<evidence type="ECO:0000256" key="9">
    <source>
        <dbReference type="SAM" id="MobiDB-lite"/>
    </source>
</evidence>
<feature type="region of interest" description="Disordered" evidence="9">
    <location>
        <begin position="114"/>
        <end position="136"/>
    </location>
</feature>
<keyword evidence="5" id="KW-0968">Cytoplasmic vesicle</keyword>
<dbReference type="KEGG" id="xtr:101735301"/>
<organism evidence="10 11">
    <name type="scientific">Xenopus tropicalis</name>
    <name type="common">Western clawed frog</name>
    <name type="synonym">Silurana tropicalis</name>
    <dbReference type="NCBI Taxonomy" id="8364"/>
    <lineage>
        <taxon>Eukaryota</taxon>
        <taxon>Metazoa</taxon>
        <taxon>Chordata</taxon>
        <taxon>Craniata</taxon>
        <taxon>Vertebrata</taxon>
        <taxon>Euteleostomi</taxon>
        <taxon>Amphibia</taxon>
        <taxon>Batrachia</taxon>
        <taxon>Anura</taxon>
        <taxon>Pipoidea</taxon>
        <taxon>Pipidae</taxon>
        <taxon>Xenopodinae</taxon>
        <taxon>Xenopus</taxon>
        <taxon>Silurana</taxon>
    </lineage>
</organism>
<proteinExistence type="predicted"/>
<dbReference type="GO" id="GO:0001669">
    <property type="term" value="C:acrosomal vesicle"/>
    <property type="evidence" value="ECO:0007669"/>
    <property type="project" value="UniProtKB-SubCell"/>
</dbReference>
<evidence type="ECO:0000256" key="5">
    <source>
        <dbReference type="ARBA" id="ARBA00023329"/>
    </source>
</evidence>
<feature type="region of interest" description="Disordered" evidence="9">
    <location>
        <begin position="178"/>
        <end position="198"/>
    </location>
</feature>
<dbReference type="Xenbase" id="XB-GENE-29072481">
    <property type="gene designation" value="acrbpl.2"/>
</dbReference>
<feature type="compositionally biased region" description="Low complexity" evidence="9">
    <location>
        <begin position="118"/>
        <end position="128"/>
    </location>
</feature>
<evidence type="ECO:0000256" key="8">
    <source>
        <dbReference type="ARBA" id="ARBA00045517"/>
    </source>
</evidence>
<evidence type="ECO:0000256" key="7">
    <source>
        <dbReference type="ARBA" id="ARBA00033453"/>
    </source>
</evidence>
<evidence type="ECO:0000256" key="1">
    <source>
        <dbReference type="ARBA" id="ARBA00004218"/>
    </source>
</evidence>
<sequence length="436" mass="48935">MPFHAAQQSVNRSPHSGDHISFGPSKSDESPTTISQPTTSFPEHSTMELGFKSLVSEDPRRKMETPNHHDYETNQIVQASTVKPRPADTKVAEVSETTEAQKIKEADIMAVHEHVTRSPSAQSSLPSESKPDGTSTVISELITPSEPERKLSQDLDFKTEKLIKAFFNFSGKKPVLRNDESPSHYPTVNTTESTQASIIPTKAPKTTAAGTPGAIALNDPEVFKSLCKILLSFSCMEPPPIIQQWKELEEKSLGVGNMVCDSWGRQHMDMFPFSAFCSLKVEQCKGSKDLLRVPCTNRNYKTYLSPSIPLDSWTPGYEITTTDTEFFAGLPEYSGHSSVFWCARLALSGCQDLAVSRWLSAEYAAYQMGDFPDQICDSEDSMYPTYCAFKSRQCLMKKYNQKLYRTGCFQEQKYTKFSEEEAEELVQSWINKYDFS</sequence>
<dbReference type="AGR" id="Xenbase:XB-GENE-29072481"/>
<dbReference type="PANTHER" id="PTHR21362:SF1">
    <property type="entry name" value="ACROSIN-BINDING PROTEIN"/>
    <property type="match status" value="1"/>
</dbReference>
<dbReference type="Proteomes" id="UP000008143">
    <property type="component" value="Chromosome 7"/>
</dbReference>
<reference evidence="11" key="1">
    <citation type="submission" date="2025-08" db="UniProtKB">
        <authorList>
            <consortium name="RefSeq"/>
        </authorList>
    </citation>
    <scope>IDENTIFICATION</scope>
    <source>
        <strain evidence="11">Nigerian</strain>
        <tissue evidence="11">Liver and blood</tissue>
    </source>
</reference>
<gene>
    <name evidence="12" type="primary">acrbpl.2</name>
    <name evidence="11" type="synonym">LOC101735301</name>
</gene>
<feature type="region of interest" description="Disordered" evidence="9">
    <location>
        <begin position="1"/>
        <end position="72"/>
    </location>
</feature>
<keyword evidence="10" id="KW-1185">Reference proteome</keyword>